<comment type="caution">
    <text evidence="2">The sequence shown here is derived from an EMBL/GenBank/DDBJ whole genome shotgun (WGS) entry which is preliminary data.</text>
</comment>
<proteinExistence type="predicted"/>
<evidence type="ECO:0000313" key="2">
    <source>
        <dbReference type="EMBL" id="GAA3948308.1"/>
    </source>
</evidence>
<gene>
    <name evidence="2" type="ORF">GCM10022278_04370</name>
</gene>
<feature type="chain" id="PRO_5047476704" description="Phosphate ABC transporter substrate-binding protein" evidence="1">
    <location>
        <begin position="22"/>
        <end position="138"/>
    </location>
</feature>
<dbReference type="Proteomes" id="UP001501337">
    <property type="component" value="Unassembled WGS sequence"/>
</dbReference>
<keyword evidence="3" id="KW-1185">Reference proteome</keyword>
<dbReference type="EMBL" id="BAABBO010000001">
    <property type="protein sequence ID" value="GAA3948308.1"/>
    <property type="molecule type" value="Genomic_DNA"/>
</dbReference>
<dbReference type="Gene3D" id="3.40.190.10">
    <property type="entry name" value="Periplasmic binding protein-like II"/>
    <property type="match status" value="1"/>
</dbReference>
<evidence type="ECO:0000313" key="3">
    <source>
        <dbReference type="Proteomes" id="UP001501337"/>
    </source>
</evidence>
<feature type="signal peptide" evidence="1">
    <location>
        <begin position="1"/>
        <end position="21"/>
    </location>
</feature>
<reference evidence="3" key="1">
    <citation type="journal article" date="2019" name="Int. J. Syst. Evol. Microbiol.">
        <title>The Global Catalogue of Microorganisms (GCM) 10K type strain sequencing project: providing services to taxonomists for standard genome sequencing and annotation.</title>
        <authorList>
            <consortium name="The Broad Institute Genomics Platform"/>
            <consortium name="The Broad Institute Genome Sequencing Center for Infectious Disease"/>
            <person name="Wu L."/>
            <person name="Ma J."/>
        </authorList>
    </citation>
    <scope>NUCLEOTIDE SEQUENCE [LARGE SCALE GENOMIC DNA]</scope>
    <source>
        <strain evidence="3">JCM 17555</strain>
    </source>
</reference>
<evidence type="ECO:0008006" key="4">
    <source>
        <dbReference type="Google" id="ProtNLM"/>
    </source>
</evidence>
<dbReference type="SUPFAM" id="SSF53850">
    <property type="entry name" value="Periplasmic binding protein-like II"/>
    <property type="match status" value="1"/>
</dbReference>
<organism evidence="2 3">
    <name type="scientific">Allohahella marinimesophila</name>
    <dbReference type="NCBI Taxonomy" id="1054972"/>
    <lineage>
        <taxon>Bacteria</taxon>
        <taxon>Pseudomonadati</taxon>
        <taxon>Pseudomonadota</taxon>
        <taxon>Gammaproteobacteria</taxon>
        <taxon>Oceanospirillales</taxon>
        <taxon>Hahellaceae</taxon>
        <taxon>Allohahella</taxon>
    </lineage>
</organism>
<keyword evidence="1" id="KW-0732">Signal</keyword>
<dbReference type="RefSeq" id="WP_344802821.1">
    <property type="nucleotide sequence ID" value="NZ_BAABBO010000001.1"/>
</dbReference>
<protein>
    <recommendedName>
        <fullName evidence="4">Phosphate ABC transporter substrate-binding protein</fullName>
    </recommendedName>
</protein>
<accession>A0ABP7NKK3</accession>
<name>A0ABP7NKK3_9GAMM</name>
<sequence length="138" mass="14723">MRAIQVLTTLCLTTFAAVSFAEVSVIVHPSNSATVDATAIERIFLGKEKSFSNGAKAVPVNLESSAAEREEFETKVLDKSSSQLKAYWSKLIFTGKGTQPSEATVSEMIELVSSNPNIIGYVPSSAVTDAVKVVHTAQ</sequence>
<evidence type="ECO:0000256" key="1">
    <source>
        <dbReference type="SAM" id="SignalP"/>
    </source>
</evidence>